<dbReference type="PANTHER" id="PTHR48419">
    <property type="entry name" value="SULFOTRANSFERASE DOMAIN-CONTAINING PROTEIN"/>
    <property type="match status" value="1"/>
</dbReference>
<accession>A0AAN6DMU7</accession>
<proteinExistence type="predicted"/>
<gene>
    <name evidence="1" type="ORF">EDD36DRAFT_87147</name>
</gene>
<name>A0AAN6DMU7_9EURO</name>
<comment type="caution">
    <text evidence="1">The sequence shown here is derived from an EMBL/GenBank/DDBJ whole genome shotgun (WGS) entry which is preliminary data.</text>
</comment>
<dbReference type="Proteomes" id="UP001203852">
    <property type="component" value="Unassembled WGS sequence"/>
</dbReference>
<dbReference type="InterPro" id="IPR053226">
    <property type="entry name" value="Pyrrolopyrazine_biosynth_F"/>
</dbReference>
<protein>
    <submittedName>
        <fullName evidence="1">Uncharacterized protein</fullName>
    </submittedName>
</protein>
<dbReference type="AlphaFoldDB" id="A0AAN6DMU7"/>
<dbReference type="InterPro" id="IPR027417">
    <property type="entry name" value="P-loop_NTPase"/>
</dbReference>
<dbReference type="EMBL" id="MU404361">
    <property type="protein sequence ID" value="KAI1609236.1"/>
    <property type="molecule type" value="Genomic_DNA"/>
</dbReference>
<dbReference type="PANTHER" id="PTHR48419:SF1">
    <property type="entry name" value="SULFOTRANSFERASE DOMAIN-CONTAINING PROTEIN"/>
    <property type="match status" value="1"/>
</dbReference>
<dbReference type="Gene3D" id="3.40.50.300">
    <property type="entry name" value="P-loop containing nucleotide triphosphate hydrolases"/>
    <property type="match status" value="1"/>
</dbReference>
<evidence type="ECO:0000313" key="2">
    <source>
        <dbReference type="Proteomes" id="UP001203852"/>
    </source>
</evidence>
<reference evidence="1" key="1">
    <citation type="journal article" date="2022" name="bioRxiv">
        <title>Deciphering the potential niche of two novel black yeast fungi from a biological soil crust based on their genomes, phenotypes, and melanin regulation.</title>
        <authorList>
            <consortium name="DOE Joint Genome Institute"/>
            <person name="Carr E.C."/>
            <person name="Barton Q."/>
            <person name="Grambo S."/>
            <person name="Sullivan M."/>
            <person name="Renfro C.M."/>
            <person name="Kuo A."/>
            <person name="Pangilinan J."/>
            <person name="Lipzen A."/>
            <person name="Keymanesh K."/>
            <person name="Savage E."/>
            <person name="Barry K."/>
            <person name="Grigoriev I.V."/>
            <person name="Riekhof W.R."/>
            <person name="Harris S.S."/>
        </authorList>
    </citation>
    <scope>NUCLEOTIDE SEQUENCE</scope>
    <source>
        <strain evidence="1">JF 03-4F</strain>
    </source>
</reference>
<dbReference type="SUPFAM" id="SSF52540">
    <property type="entry name" value="P-loop containing nucleoside triphosphate hydrolases"/>
    <property type="match status" value="1"/>
</dbReference>
<sequence>MAFDPPHRFYLLTSPRTASNLVIRMLNLPKQSSLFHSSQDEYFFGPALGCKFQHETIGKHIDELTELKRNELKHCYQTCFDALSEHVNAAAAQGKNIFVKEHVGWLADPVAETKFIFGEHSTSQPSWTVQMSYPSTVSALNKTILPDEFLKTWLPTFLIRHPALSFPSIYRTTIDNEGREAARADPAHVLEMTMHWSRTLYDWYIQQDHLTRFNAENGTNWPVILDADDVMLNPQVMNRYSKIVGLDPSILRFSWEATSGDELEQMSRTERRMRSTISASTGILKEKASADLSIDSEMSKWMTEFGEEEAQKLASWVEAAMPDYIYMRARRLGPV</sequence>
<keyword evidence="2" id="KW-1185">Reference proteome</keyword>
<organism evidence="1 2">
    <name type="scientific">Exophiala viscosa</name>
    <dbReference type="NCBI Taxonomy" id="2486360"/>
    <lineage>
        <taxon>Eukaryota</taxon>
        <taxon>Fungi</taxon>
        <taxon>Dikarya</taxon>
        <taxon>Ascomycota</taxon>
        <taxon>Pezizomycotina</taxon>
        <taxon>Eurotiomycetes</taxon>
        <taxon>Chaetothyriomycetidae</taxon>
        <taxon>Chaetothyriales</taxon>
        <taxon>Herpotrichiellaceae</taxon>
        <taxon>Exophiala</taxon>
    </lineage>
</organism>
<evidence type="ECO:0000313" key="1">
    <source>
        <dbReference type="EMBL" id="KAI1609236.1"/>
    </source>
</evidence>